<keyword evidence="3" id="KW-1185">Reference proteome</keyword>
<sequence length="275" mass="31727">MGSLFSNSQEASPQSSPEVKPQEQAEYKESIEVGNKEWKVDKQVSRGLLEVLNSQSQKFNDIRYEPSKFLGFNFFGNSAYFRLKVLHKMKYKADDINSLDIYQLCQRISFVNTLLNNLWGNKLKKIVLHTDHDANIDKKTNLNYYLNSFCKALNTPAKHVVIKHFDLSHKQFCRILASCNGKCHLEFDCCNLEVDNFSCLHNAKPSIEILQLVHCSFSRQGKVIKNSVLIEEIAFSSLHHSLSRIDVYQFGGKSSLMKIKPRQEYILNDVNICFY</sequence>
<gene>
    <name evidence="2" type="ORF">ECRASSUSDP1_LOCUS19772</name>
</gene>
<accession>A0AAD1XTQ9</accession>
<dbReference type="Proteomes" id="UP001295684">
    <property type="component" value="Unassembled WGS sequence"/>
</dbReference>
<name>A0AAD1XTQ9_EUPCR</name>
<organism evidence="2 3">
    <name type="scientific">Euplotes crassus</name>
    <dbReference type="NCBI Taxonomy" id="5936"/>
    <lineage>
        <taxon>Eukaryota</taxon>
        <taxon>Sar</taxon>
        <taxon>Alveolata</taxon>
        <taxon>Ciliophora</taxon>
        <taxon>Intramacronucleata</taxon>
        <taxon>Spirotrichea</taxon>
        <taxon>Hypotrichia</taxon>
        <taxon>Euplotida</taxon>
        <taxon>Euplotidae</taxon>
        <taxon>Moneuplotes</taxon>
    </lineage>
</organism>
<dbReference type="AlphaFoldDB" id="A0AAD1XTQ9"/>
<comment type="caution">
    <text evidence="2">The sequence shown here is derived from an EMBL/GenBank/DDBJ whole genome shotgun (WGS) entry which is preliminary data.</text>
</comment>
<feature type="compositionally biased region" description="Polar residues" evidence="1">
    <location>
        <begin position="1"/>
        <end position="17"/>
    </location>
</feature>
<evidence type="ECO:0000313" key="2">
    <source>
        <dbReference type="EMBL" id="CAI2378377.1"/>
    </source>
</evidence>
<feature type="region of interest" description="Disordered" evidence="1">
    <location>
        <begin position="1"/>
        <end position="26"/>
    </location>
</feature>
<evidence type="ECO:0000256" key="1">
    <source>
        <dbReference type="SAM" id="MobiDB-lite"/>
    </source>
</evidence>
<dbReference type="EMBL" id="CAMPGE010020095">
    <property type="protein sequence ID" value="CAI2378377.1"/>
    <property type="molecule type" value="Genomic_DNA"/>
</dbReference>
<evidence type="ECO:0000313" key="3">
    <source>
        <dbReference type="Proteomes" id="UP001295684"/>
    </source>
</evidence>
<reference evidence="2" key="1">
    <citation type="submission" date="2023-07" db="EMBL/GenBank/DDBJ databases">
        <authorList>
            <consortium name="AG Swart"/>
            <person name="Singh M."/>
            <person name="Singh A."/>
            <person name="Seah K."/>
            <person name="Emmerich C."/>
        </authorList>
    </citation>
    <scope>NUCLEOTIDE SEQUENCE</scope>
    <source>
        <strain evidence="2">DP1</strain>
    </source>
</reference>
<proteinExistence type="predicted"/>
<protein>
    <submittedName>
        <fullName evidence="2">Uncharacterized protein</fullName>
    </submittedName>
</protein>